<keyword evidence="3" id="KW-1185">Reference proteome</keyword>
<dbReference type="AlphaFoldDB" id="A0A0P7KK26"/>
<comment type="caution">
    <text evidence="2">The sequence shown here is derived from an EMBL/GenBank/DDBJ whole genome shotgun (WGS) entry which is preliminary data.</text>
</comment>
<protein>
    <recommendedName>
        <fullName evidence="4">Tellurium resistance protein</fullName>
    </recommendedName>
</protein>
<keyword evidence="1" id="KW-1133">Transmembrane helix</keyword>
<evidence type="ECO:0008006" key="4">
    <source>
        <dbReference type="Google" id="ProtNLM"/>
    </source>
</evidence>
<name>A0A0P7KK26_9RHOB</name>
<accession>A0A0P7KK26</accession>
<evidence type="ECO:0000256" key="1">
    <source>
        <dbReference type="SAM" id="Phobius"/>
    </source>
</evidence>
<reference evidence="2 3" key="1">
    <citation type="submission" date="2015-09" db="EMBL/GenBank/DDBJ databases">
        <title>Draft genome sequence of Aliiroseovarius crassostreae CV919-312TSm, the causative agent of Roseovarius Oyster Disease (formerly Juvenile Oyster Disease).</title>
        <authorList>
            <person name="Kessner L."/>
            <person name="Spinard E."/>
            <person name="Nelson D."/>
        </authorList>
    </citation>
    <scope>NUCLEOTIDE SEQUENCE [LARGE SCALE GENOMIC DNA]</scope>
    <source>
        <strain evidence="2 3">CV919-312</strain>
    </source>
</reference>
<keyword evidence="1" id="KW-0472">Membrane</keyword>
<evidence type="ECO:0000313" key="2">
    <source>
        <dbReference type="EMBL" id="KPN62253.1"/>
    </source>
</evidence>
<dbReference type="InterPro" id="IPR047784">
    <property type="entry name" value="TrgA"/>
</dbReference>
<organism evidence="2 3">
    <name type="scientific">Aliiroseovarius crassostreae</name>
    <dbReference type="NCBI Taxonomy" id="154981"/>
    <lineage>
        <taxon>Bacteria</taxon>
        <taxon>Pseudomonadati</taxon>
        <taxon>Pseudomonadota</taxon>
        <taxon>Alphaproteobacteria</taxon>
        <taxon>Rhodobacterales</taxon>
        <taxon>Paracoccaceae</taxon>
        <taxon>Aliiroseovarius</taxon>
    </lineage>
</organism>
<dbReference type="NCBIfam" id="NF033773">
    <property type="entry name" value="tellur_TrgA"/>
    <property type="match status" value="1"/>
</dbReference>
<proteinExistence type="predicted"/>
<dbReference type="RefSeq" id="WP_055191772.1">
    <property type="nucleotide sequence ID" value="NZ_FPBS01000005.1"/>
</dbReference>
<feature type="transmembrane region" description="Helical" evidence="1">
    <location>
        <begin position="123"/>
        <end position="142"/>
    </location>
</feature>
<feature type="transmembrane region" description="Helical" evidence="1">
    <location>
        <begin position="7"/>
        <end position="29"/>
    </location>
</feature>
<keyword evidence="1" id="KW-0812">Transmembrane</keyword>
<feature type="transmembrane region" description="Helical" evidence="1">
    <location>
        <begin position="65"/>
        <end position="86"/>
    </location>
</feature>
<dbReference type="OrthoDB" id="7869508at2"/>
<sequence>MPTAAKLVAAGFFAALAFMVGNLIIPYLAEGRDYTLFPVGLAGLGLAIGWRFTGYRIGRGLGEPVGIGLSSGALLVFWGFLVFSIYEMLRKTLRNAYDGPVEGLRAAVKIAVDYGYDIAHVDVIASLVLGSVFGGWLTGVVARRWS</sequence>
<dbReference type="STRING" id="154981.AKJ29_08320"/>
<dbReference type="Proteomes" id="UP000050471">
    <property type="component" value="Unassembled WGS sequence"/>
</dbReference>
<gene>
    <name evidence="2" type="ORF">AKJ29_08320</name>
</gene>
<evidence type="ECO:0000313" key="3">
    <source>
        <dbReference type="Proteomes" id="UP000050471"/>
    </source>
</evidence>
<dbReference type="EMBL" id="LKBA01000019">
    <property type="protein sequence ID" value="KPN62253.1"/>
    <property type="molecule type" value="Genomic_DNA"/>
</dbReference>
<feature type="transmembrane region" description="Helical" evidence="1">
    <location>
        <begin position="35"/>
        <end position="53"/>
    </location>
</feature>